<dbReference type="Pfam" id="PF01625">
    <property type="entry name" value="PMSR"/>
    <property type="match status" value="1"/>
</dbReference>
<dbReference type="OrthoDB" id="4174719at2"/>
<dbReference type="Gene3D" id="3.30.1060.10">
    <property type="entry name" value="Peptide methionine sulphoxide reductase MsrA"/>
    <property type="match status" value="1"/>
</dbReference>
<feature type="domain" description="Peptide methionine sulphoxide reductase MsrA" evidence="5">
    <location>
        <begin position="34"/>
        <end position="178"/>
    </location>
</feature>
<dbReference type="EC" id="1.8.4.11" evidence="4"/>
<name>A0A2V2LHE1_9RHOB</name>
<protein>
    <recommendedName>
        <fullName evidence="4">Peptide methionine sulfoxide reductase MsrA</fullName>
        <shortName evidence="4">Protein-methionine-S-oxide reductase</shortName>
        <ecNumber evidence="4">1.8.4.11</ecNumber>
    </recommendedName>
    <alternativeName>
        <fullName evidence="4">Peptide-methionine (S)-S-oxide reductase</fullName>
        <shortName evidence="4">Peptide Met(O) reductase</shortName>
    </alternativeName>
</protein>
<evidence type="ECO:0000313" key="7">
    <source>
        <dbReference type="Proteomes" id="UP000245680"/>
    </source>
</evidence>
<dbReference type="PANTHER" id="PTHR43774:SF1">
    <property type="entry name" value="PEPTIDE METHIONINE SULFOXIDE REDUCTASE MSRA 2"/>
    <property type="match status" value="1"/>
</dbReference>
<evidence type="ECO:0000313" key="6">
    <source>
        <dbReference type="EMBL" id="PWR02934.1"/>
    </source>
</evidence>
<evidence type="ECO:0000256" key="1">
    <source>
        <dbReference type="ARBA" id="ARBA00023002"/>
    </source>
</evidence>
<sequence>MERLSALKPLMLGIAIVAGFALRAGPLHAAESEQALLAGGCFWCVEADFEKLPGVIEAVSGFAGGSVENPTYRQVVRGGTGHIETVRITFDPDRIGYDDILHTFLRSIDPFDDGGQFCDRGHTYTPAIFALSDRQKVQAEAALAEAAEDLGRNTRVSLRDTAVFYAADAYHQDYYKSQDLILTRFGPQTKAAAYEKYRAACGRDDRIRRIWGAQAAPFIGG</sequence>
<dbReference type="InterPro" id="IPR036509">
    <property type="entry name" value="Met_Sox_Rdtase_MsrA_sf"/>
</dbReference>
<dbReference type="GO" id="GO:0033744">
    <property type="term" value="F:L-methionine:thioredoxin-disulfide S-oxidoreductase activity"/>
    <property type="evidence" value="ECO:0007669"/>
    <property type="project" value="RHEA"/>
</dbReference>
<dbReference type="InterPro" id="IPR002569">
    <property type="entry name" value="Met_Sox_Rdtase_MsrA_dom"/>
</dbReference>
<feature type="active site" evidence="4">
    <location>
        <position position="41"/>
    </location>
</feature>
<dbReference type="AlphaFoldDB" id="A0A2V2LHE1"/>
<dbReference type="Proteomes" id="UP000245680">
    <property type="component" value="Unassembled WGS sequence"/>
</dbReference>
<comment type="catalytic activity">
    <reaction evidence="2 4">
        <text>L-methionyl-[protein] + [thioredoxin]-disulfide + H2O = L-methionyl-(S)-S-oxide-[protein] + [thioredoxin]-dithiol</text>
        <dbReference type="Rhea" id="RHEA:14217"/>
        <dbReference type="Rhea" id="RHEA-COMP:10698"/>
        <dbReference type="Rhea" id="RHEA-COMP:10700"/>
        <dbReference type="Rhea" id="RHEA-COMP:12313"/>
        <dbReference type="Rhea" id="RHEA-COMP:12315"/>
        <dbReference type="ChEBI" id="CHEBI:15377"/>
        <dbReference type="ChEBI" id="CHEBI:16044"/>
        <dbReference type="ChEBI" id="CHEBI:29950"/>
        <dbReference type="ChEBI" id="CHEBI:44120"/>
        <dbReference type="ChEBI" id="CHEBI:50058"/>
        <dbReference type="EC" id="1.8.4.11"/>
    </reaction>
</comment>
<dbReference type="HAMAP" id="MF_01401">
    <property type="entry name" value="MsrA"/>
    <property type="match status" value="1"/>
</dbReference>
<dbReference type="EMBL" id="QGKU01000032">
    <property type="protein sequence ID" value="PWR02934.1"/>
    <property type="molecule type" value="Genomic_DNA"/>
</dbReference>
<dbReference type="GO" id="GO:0008113">
    <property type="term" value="F:peptide-methionine (S)-S-oxide reductase activity"/>
    <property type="evidence" value="ECO:0007669"/>
    <property type="project" value="UniProtKB-UniRule"/>
</dbReference>
<comment type="caution">
    <text evidence="6">The sequence shown here is derived from an EMBL/GenBank/DDBJ whole genome shotgun (WGS) entry which is preliminary data.</text>
</comment>
<evidence type="ECO:0000256" key="2">
    <source>
        <dbReference type="ARBA" id="ARBA00047806"/>
    </source>
</evidence>
<dbReference type="SUPFAM" id="SSF55068">
    <property type="entry name" value="Peptide methionine sulfoxide reductase"/>
    <property type="match status" value="1"/>
</dbReference>
<organism evidence="6 7">
    <name type="scientific">Meridianimarinicoccus roseus</name>
    <dbReference type="NCBI Taxonomy" id="2072018"/>
    <lineage>
        <taxon>Bacteria</taxon>
        <taxon>Pseudomonadati</taxon>
        <taxon>Pseudomonadota</taxon>
        <taxon>Alphaproteobacteria</taxon>
        <taxon>Rhodobacterales</taxon>
        <taxon>Paracoccaceae</taxon>
        <taxon>Meridianimarinicoccus</taxon>
    </lineage>
</organism>
<comment type="function">
    <text evidence="4">Has an important function as a repair enzyme for proteins that have been inactivated by oxidation. Catalyzes the reversible oxidation-reduction of methionine sulfoxide in proteins to methionine.</text>
</comment>
<proteinExistence type="inferred from homology"/>
<evidence type="ECO:0000259" key="5">
    <source>
        <dbReference type="Pfam" id="PF01625"/>
    </source>
</evidence>
<gene>
    <name evidence="4 6" type="primary">msrA</name>
    <name evidence="6" type="ORF">DKT77_09885</name>
</gene>
<dbReference type="PANTHER" id="PTHR43774">
    <property type="entry name" value="PEPTIDE METHIONINE SULFOXIDE REDUCTASE"/>
    <property type="match status" value="1"/>
</dbReference>
<reference evidence="6 7" key="1">
    <citation type="submission" date="2018-05" db="EMBL/GenBank/DDBJ databases">
        <title>Rhodobacteraceae gen. nov., sp. nov. isolated from sea water.</title>
        <authorList>
            <person name="Ren Y."/>
        </authorList>
    </citation>
    <scope>NUCLEOTIDE SEQUENCE [LARGE SCALE GENOMIC DNA]</scope>
    <source>
        <strain evidence="6 7">TG-679</strain>
    </source>
</reference>
<dbReference type="NCBIfam" id="TIGR00401">
    <property type="entry name" value="msrA"/>
    <property type="match status" value="1"/>
</dbReference>
<comment type="catalytic activity">
    <reaction evidence="3 4">
        <text>[thioredoxin]-disulfide + L-methionine + H2O = L-methionine (S)-S-oxide + [thioredoxin]-dithiol</text>
        <dbReference type="Rhea" id="RHEA:19993"/>
        <dbReference type="Rhea" id="RHEA-COMP:10698"/>
        <dbReference type="Rhea" id="RHEA-COMP:10700"/>
        <dbReference type="ChEBI" id="CHEBI:15377"/>
        <dbReference type="ChEBI" id="CHEBI:29950"/>
        <dbReference type="ChEBI" id="CHEBI:50058"/>
        <dbReference type="ChEBI" id="CHEBI:57844"/>
        <dbReference type="ChEBI" id="CHEBI:58772"/>
        <dbReference type="EC" id="1.8.4.11"/>
    </reaction>
</comment>
<accession>A0A2V2LHE1</accession>
<keyword evidence="7" id="KW-1185">Reference proteome</keyword>
<keyword evidence="1 4" id="KW-0560">Oxidoreductase</keyword>
<comment type="similarity">
    <text evidence="4">Belongs to the MsrA Met sulfoxide reductase family.</text>
</comment>
<evidence type="ECO:0000256" key="4">
    <source>
        <dbReference type="HAMAP-Rule" id="MF_01401"/>
    </source>
</evidence>
<evidence type="ECO:0000256" key="3">
    <source>
        <dbReference type="ARBA" id="ARBA00048782"/>
    </source>
</evidence>